<gene>
    <name evidence="1" type="ORF">EAS62_36065</name>
</gene>
<keyword evidence="2" id="KW-1185">Reference proteome</keyword>
<organism evidence="1 2">
    <name type="scientific">Bradyrhizobium zhanjiangense</name>
    <dbReference type="NCBI Taxonomy" id="1325107"/>
    <lineage>
        <taxon>Bacteria</taxon>
        <taxon>Pseudomonadati</taxon>
        <taxon>Pseudomonadota</taxon>
        <taxon>Alphaproteobacteria</taxon>
        <taxon>Hyphomicrobiales</taxon>
        <taxon>Nitrobacteraceae</taxon>
        <taxon>Bradyrhizobium</taxon>
    </lineage>
</organism>
<proteinExistence type="predicted"/>
<reference evidence="1 2" key="1">
    <citation type="submission" date="2018-10" db="EMBL/GenBank/DDBJ databases">
        <title>Bradyrhizobium sp. nov., isolated from effective nodules of peanut in China.</title>
        <authorList>
            <person name="Li Y."/>
        </authorList>
    </citation>
    <scope>NUCLEOTIDE SEQUENCE [LARGE SCALE GENOMIC DNA]</scope>
    <source>
        <strain evidence="1 2">CCBAU 51781</strain>
    </source>
</reference>
<comment type="caution">
    <text evidence="1">The sequence shown here is derived from an EMBL/GenBank/DDBJ whole genome shotgun (WGS) entry which is preliminary data.</text>
</comment>
<evidence type="ECO:0000313" key="1">
    <source>
        <dbReference type="EMBL" id="RXG87358.1"/>
    </source>
</evidence>
<dbReference type="EMBL" id="RDRA01000029">
    <property type="protein sequence ID" value="RXG87358.1"/>
    <property type="molecule type" value="Genomic_DNA"/>
</dbReference>
<evidence type="ECO:0008006" key="3">
    <source>
        <dbReference type="Google" id="ProtNLM"/>
    </source>
</evidence>
<accession>A0ABY0DA19</accession>
<protein>
    <recommendedName>
        <fullName evidence="3">HEPN AbiU2-like domain-containing protein</fullName>
    </recommendedName>
</protein>
<dbReference type="Proteomes" id="UP000289946">
    <property type="component" value="Unassembled WGS sequence"/>
</dbReference>
<sequence length="217" mass="24424">MHVAALNLGNTLGVFHGINNAIERGALAGSEIRAINIIQSDLLHLLVIRVCALCFTNQKERDDDASIDRLIDALRDKELCRELIAADVQWRAAVGPRASRCATVQQSIGTFRRRWSPLNSQPDVWKRLYHFRSKRLGHVTVAPKPAQEARLNELWSTARMALSAARQARLVFCREDCDYLRMSAQAETVGRSLIVAIEPRAFEKYKSMTIAGGSRKW</sequence>
<name>A0ABY0DA19_9BRAD</name>
<evidence type="ECO:0000313" key="2">
    <source>
        <dbReference type="Proteomes" id="UP000289946"/>
    </source>
</evidence>